<protein>
    <recommendedName>
        <fullName evidence="9">tRNA (guanosine(18)-2'-O)-methyltransferase TARBP1</fullName>
        <ecNumber evidence="8">2.1.1.34</ecNumber>
    </recommendedName>
    <alternativeName>
        <fullName evidence="10">TAR RNA-binding protein 1</fullName>
    </alternativeName>
</protein>
<keyword evidence="3" id="KW-0949">S-adenosyl-L-methionine</keyword>
<keyword evidence="1" id="KW-0489">Methyltransferase</keyword>
<dbReference type="Gene3D" id="3.40.1280.10">
    <property type="match status" value="1"/>
</dbReference>
<evidence type="ECO:0000256" key="1">
    <source>
        <dbReference type="ARBA" id="ARBA00022603"/>
    </source>
</evidence>
<evidence type="ECO:0000313" key="13">
    <source>
        <dbReference type="Proteomes" id="UP001154282"/>
    </source>
</evidence>
<sequence length="1823" mass="203772">MKSGDGNLMDSVVSSLSNSFKDVPLAAIPPMLDCILASTGLSLSSLFPALQDSFALLVKDHMLKDEKLGSDHCNNVASLAAALCHLLKKLGSDSPCMRSFIWRCFIPLLKIANTFDHGLLNEIAESFFSAVSATNSWTMLETTLVPFLLRSVGLSMGMQQHAESFVFKWGSSSAFQSGDDMKDGLHHDKDFVLSSQFGYVPLPVSCYVLTLVLDTTIRSFLMLPLERATPGCCYGKRLSGILLWDLCCLNEQLLLHSPDLRSCTIAFLLPNICKAFTPGVSFEIRIHENSFLLTRNLFLGKVWKCCRSLFSLGSLERRDAYSVLSMCSTFFRDGYDIADSNIEAEESDVRAERQFWEEIKRGLVDEERLVRKQSLEILKNVLCTNGESPSSASEAKTQSKLSNPLGMTRRELWADKEARSLGVGKLCSSVDSLLTHQQQWNAFILLYEMLDEYGTHLVEAAWNHQVTLLLQVSASQNNFANTSYGMHQHQSETSRESFAWLAILWQVGFRHENPQVRCLVLQSFLGIEWAKYGETAISLPESFILGPFLHALNDPIHHRDFGVKGVYTSRTIKAAGQFLCHYISYLSMRNGIALINSLASVVKHRPFGRAGLMGLAECLASAARGLEKYKCGASDLLEEVVKASPENFSSIDKSELLEVLRFFVETSKQHFNPKYRLRVSMKILEAAASLVCISEVPLEAVLRFLSAFPREFADHGGAFRVRTQEWFLGSPTKHESSSNYSTKFQLLKNLQEFPLKYTSKQSSAGTVSTYDDEDIDAWEAEAKRWARVLFIVIKGENELASLLTYIHDLGLSICKQQSSLEWLLIKFLILSMSVVSEIQLAEQRAAEYCIGGEMEREASLLGFGMTSVESLAVARNFCAHFVLILVVEELIDFANMSCPIFWYSIGEDITLPGPVRGKLGGPSQRRLSSSTTTAVLQAITSVQVVASISSWCITYRSALELNSSWTSLWDFFFKTISIPTYNSETGAEVGVAAYEALSYALKALASSFSKLSLDLIKQHNISSHLTEDEPWLDVVVIPFLHSVNNLLAVGALARSRRAVLLKWKWLCLESLLSIPCYARGNGLPLEDASFFSDRAIKAIIDDLIESLENAGEVALLPMLRCVRLALGLFAPGKLGSLTGVDAQMMWPLVRSSWVLLVNSNKRRVASIAAVLSSVLHASVFADQVMHVAGDTPGPLKWFIGNLLEEGTKSPRTIRLASLHLTGLLLSHPRIAMYYIKELKLLTLYGSVAFDEDFEAELVENYDARTEVALLANSPDPEITEAFINTELYGRVSVAALFHKLGELADLVGTTHENEDCHSALESGKLFLFELLDSAVNDRDLAKELYKKYSAIHRRKIRVWQMICVLSRFVTEDIVGEVTKSMHVALCRNNLPAVRQYLETFAINIFLNFPALVGKQLVPVLRNFEMRPQALSSYVFISANVILHSSEPLRSRHLDDLLPPIIPLLTSHHHSLRGFTQLLVYQVLCKFFSHLGSQSGENDLSKRCFEDIKLYLARNPDCKRLRESMEGYLEAYNPISSSTPAGIFVNRVEELEFECVPTSLMEEVLSFLNDAREDLRSAMAKDLVSIKNESMKIDEVHDSQGVSNSGLPHEMLDFQKKITLTKNETEDMDHATHSSNNNAHKQLLAMEKEAELLQNAFQSRRLAIEKTKERYQEIILVASLLDRIPNLAGLARTCEIFKASGLVIADACVLRDKQFQLISVTAEKWVPIMEVPIHSVKQFLEKKKREGFSVLGLEQTANSVPLDQYTFPKKTVLVLGREKEGIPVDIIHVLDACIEIPQLGVVRSLNVHVSGAIALWEYTRQQRS</sequence>
<evidence type="ECO:0000256" key="9">
    <source>
        <dbReference type="ARBA" id="ARBA00093636"/>
    </source>
</evidence>
<dbReference type="CDD" id="cd18091">
    <property type="entry name" value="SpoU-like_TRM3-like"/>
    <property type="match status" value="1"/>
</dbReference>
<comment type="function">
    <text evidence="7">S-adenosyl-L-methionine-dependent 2'-O-ribose methyltransferase that catalyzes the formation of 2'-O-methylguanosine at position 18 (Gm18) in a subset of tRNA. Selectively mediates Gm18 methylation of tRNAGln-TTG/CTG and tRNASer-TGA/GCT. Gm18 modification can enhance the stability of modified tRNAs.</text>
</comment>
<dbReference type="InterPro" id="IPR045330">
    <property type="entry name" value="TRM3/TARBP1"/>
</dbReference>
<evidence type="ECO:0000256" key="6">
    <source>
        <dbReference type="ARBA" id="ARBA00093266"/>
    </source>
</evidence>
<evidence type="ECO:0000256" key="3">
    <source>
        <dbReference type="ARBA" id="ARBA00022691"/>
    </source>
</evidence>
<dbReference type="Pfam" id="PF00588">
    <property type="entry name" value="SpoU_methylase"/>
    <property type="match status" value="1"/>
</dbReference>
<keyword evidence="2" id="KW-0808">Transferase</keyword>
<dbReference type="EC" id="2.1.1.34" evidence="8"/>
<dbReference type="SUPFAM" id="SSF48371">
    <property type="entry name" value="ARM repeat"/>
    <property type="match status" value="1"/>
</dbReference>
<evidence type="ECO:0000259" key="11">
    <source>
        <dbReference type="Pfam" id="PF00588"/>
    </source>
</evidence>
<dbReference type="InterPro" id="IPR029026">
    <property type="entry name" value="tRNA_m1G_MTases_N"/>
</dbReference>
<dbReference type="InterPro" id="IPR044748">
    <property type="entry name" value="Trm3/TARBP1_C"/>
</dbReference>
<evidence type="ECO:0000256" key="7">
    <source>
        <dbReference type="ARBA" id="ARBA00093361"/>
    </source>
</evidence>
<evidence type="ECO:0000256" key="8">
    <source>
        <dbReference type="ARBA" id="ARBA00093594"/>
    </source>
</evidence>
<dbReference type="PANTHER" id="PTHR12029:SF11">
    <property type="entry name" value="METHYLTRANSFERASE TARBP1-RELATED"/>
    <property type="match status" value="1"/>
</dbReference>
<keyword evidence="5" id="KW-0007">Acetylation</keyword>
<accession>A0AAV0K612</accession>
<comment type="catalytic activity">
    <reaction evidence="6">
        <text>guanosine(18) in tRNA + S-adenosyl-L-methionine = 2'-O-methylguanosine(18) in tRNA + S-adenosyl-L-homocysteine + H(+)</text>
        <dbReference type="Rhea" id="RHEA:20077"/>
        <dbReference type="Rhea" id="RHEA-COMP:10190"/>
        <dbReference type="Rhea" id="RHEA-COMP:10192"/>
        <dbReference type="ChEBI" id="CHEBI:15378"/>
        <dbReference type="ChEBI" id="CHEBI:57856"/>
        <dbReference type="ChEBI" id="CHEBI:59789"/>
        <dbReference type="ChEBI" id="CHEBI:74269"/>
        <dbReference type="ChEBI" id="CHEBI:74445"/>
        <dbReference type="EC" id="2.1.1.34"/>
    </reaction>
    <physiologicalReaction direction="left-to-right" evidence="6">
        <dbReference type="Rhea" id="RHEA:20078"/>
    </physiologicalReaction>
</comment>
<evidence type="ECO:0000313" key="12">
    <source>
        <dbReference type="EMBL" id="CAI0417747.1"/>
    </source>
</evidence>
<organism evidence="12 13">
    <name type="scientific">Linum tenue</name>
    <dbReference type="NCBI Taxonomy" id="586396"/>
    <lineage>
        <taxon>Eukaryota</taxon>
        <taxon>Viridiplantae</taxon>
        <taxon>Streptophyta</taxon>
        <taxon>Embryophyta</taxon>
        <taxon>Tracheophyta</taxon>
        <taxon>Spermatophyta</taxon>
        <taxon>Magnoliopsida</taxon>
        <taxon>eudicotyledons</taxon>
        <taxon>Gunneridae</taxon>
        <taxon>Pentapetalae</taxon>
        <taxon>rosids</taxon>
        <taxon>fabids</taxon>
        <taxon>Malpighiales</taxon>
        <taxon>Linaceae</taxon>
        <taxon>Linum</taxon>
    </lineage>
</organism>
<dbReference type="FunFam" id="3.40.1280.10:FF:000010">
    <property type="entry name" value="probable methyltransferase TARBP1"/>
    <property type="match status" value="1"/>
</dbReference>
<dbReference type="InterPro" id="IPR001537">
    <property type="entry name" value="SpoU_MeTrfase"/>
</dbReference>
<gene>
    <name evidence="12" type="ORF">LITE_LOCUS17423</name>
</gene>
<feature type="domain" description="tRNA/rRNA methyltransferase SpoU type" evidence="11">
    <location>
        <begin position="1673"/>
        <end position="1815"/>
    </location>
</feature>
<evidence type="ECO:0000256" key="5">
    <source>
        <dbReference type="ARBA" id="ARBA00022990"/>
    </source>
</evidence>
<dbReference type="SUPFAM" id="SSF75217">
    <property type="entry name" value="alpha/beta knot"/>
    <property type="match status" value="1"/>
</dbReference>
<dbReference type="EMBL" id="CAMGYJ010000005">
    <property type="protein sequence ID" value="CAI0417747.1"/>
    <property type="molecule type" value="Genomic_DNA"/>
</dbReference>
<dbReference type="GO" id="GO:0003723">
    <property type="term" value="F:RNA binding"/>
    <property type="evidence" value="ECO:0007669"/>
    <property type="project" value="UniProtKB-KW"/>
</dbReference>
<dbReference type="InterPro" id="IPR029028">
    <property type="entry name" value="Alpha/beta_knot_MTases"/>
</dbReference>
<evidence type="ECO:0000256" key="2">
    <source>
        <dbReference type="ARBA" id="ARBA00022679"/>
    </source>
</evidence>
<comment type="caution">
    <text evidence="12">The sequence shown here is derived from an EMBL/GenBank/DDBJ whole genome shotgun (WGS) entry which is preliminary data.</text>
</comment>
<evidence type="ECO:0000256" key="4">
    <source>
        <dbReference type="ARBA" id="ARBA00022884"/>
    </source>
</evidence>
<dbReference type="GO" id="GO:0030488">
    <property type="term" value="P:tRNA methylation"/>
    <property type="evidence" value="ECO:0007669"/>
    <property type="project" value="InterPro"/>
</dbReference>
<dbReference type="InterPro" id="IPR016024">
    <property type="entry name" value="ARM-type_fold"/>
</dbReference>
<keyword evidence="13" id="KW-1185">Reference proteome</keyword>
<evidence type="ECO:0000256" key="10">
    <source>
        <dbReference type="ARBA" id="ARBA00093656"/>
    </source>
</evidence>
<name>A0AAV0K612_9ROSI</name>
<dbReference type="GO" id="GO:0141100">
    <property type="term" value="F:tRNA (guanine(18)-2'-O)-methyltransferase activity"/>
    <property type="evidence" value="ECO:0007669"/>
    <property type="project" value="UniProtKB-EC"/>
</dbReference>
<dbReference type="Proteomes" id="UP001154282">
    <property type="component" value="Unassembled WGS sequence"/>
</dbReference>
<reference evidence="12" key="1">
    <citation type="submission" date="2022-08" db="EMBL/GenBank/DDBJ databases">
        <authorList>
            <person name="Gutierrez-Valencia J."/>
        </authorList>
    </citation>
    <scope>NUCLEOTIDE SEQUENCE</scope>
</reference>
<proteinExistence type="predicted"/>
<keyword evidence="4" id="KW-0694">RNA-binding</keyword>
<dbReference type="PANTHER" id="PTHR12029">
    <property type="entry name" value="RNA METHYLTRANSFERASE"/>
    <property type="match status" value="1"/>
</dbReference>